<dbReference type="Gene3D" id="2.10.25.10">
    <property type="entry name" value="Laminin"/>
    <property type="match status" value="1"/>
</dbReference>
<accession>A0A0M3J7E0</accession>
<evidence type="ECO:0000313" key="3">
    <source>
        <dbReference type="WBParaSite" id="ASIM_0000348601-mRNA-1"/>
    </source>
</evidence>
<keyword evidence="2" id="KW-1185">Reference proteome</keyword>
<gene>
    <name evidence="1" type="ORF">ASIM_LOCUS3323</name>
</gene>
<sequence length="136" mass="15398">MCDRDKHGQLMRDCRRYHKECQIDRKSNETFCGCPMGYNLRVDERTQGSTCERMAILSYDPCAICHHKCHKASKCMPATGDSIFGYSCTKCNPRLGYTGDGFVCSDIDECADDALNDCDVPNADCENREPIYDNDL</sequence>
<evidence type="ECO:0000313" key="2">
    <source>
        <dbReference type="Proteomes" id="UP000267096"/>
    </source>
</evidence>
<protein>
    <submittedName>
        <fullName evidence="3">EGF-like domain-containing protein</fullName>
    </submittedName>
</protein>
<name>A0A0M3J7E0_ANISI</name>
<dbReference type="EMBL" id="UYRR01005064">
    <property type="protein sequence ID" value="VDK21547.1"/>
    <property type="molecule type" value="Genomic_DNA"/>
</dbReference>
<reference evidence="1 2" key="2">
    <citation type="submission" date="2018-11" db="EMBL/GenBank/DDBJ databases">
        <authorList>
            <consortium name="Pathogen Informatics"/>
        </authorList>
    </citation>
    <scope>NUCLEOTIDE SEQUENCE [LARGE SCALE GENOMIC DNA]</scope>
</reference>
<proteinExistence type="predicted"/>
<dbReference type="OrthoDB" id="283575at2759"/>
<dbReference type="Proteomes" id="UP000267096">
    <property type="component" value="Unassembled WGS sequence"/>
</dbReference>
<dbReference type="AlphaFoldDB" id="A0A0M3J7E0"/>
<dbReference type="WBParaSite" id="ASIM_0000348601-mRNA-1">
    <property type="protein sequence ID" value="ASIM_0000348601-mRNA-1"/>
    <property type="gene ID" value="ASIM_0000348601"/>
</dbReference>
<organism evidence="3">
    <name type="scientific">Anisakis simplex</name>
    <name type="common">Herring worm</name>
    <dbReference type="NCBI Taxonomy" id="6269"/>
    <lineage>
        <taxon>Eukaryota</taxon>
        <taxon>Metazoa</taxon>
        <taxon>Ecdysozoa</taxon>
        <taxon>Nematoda</taxon>
        <taxon>Chromadorea</taxon>
        <taxon>Rhabditida</taxon>
        <taxon>Spirurina</taxon>
        <taxon>Ascaridomorpha</taxon>
        <taxon>Ascaridoidea</taxon>
        <taxon>Anisakidae</taxon>
        <taxon>Anisakis</taxon>
        <taxon>Anisakis simplex complex</taxon>
    </lineage>
</organism>
<evidence type="ECO:0000313" key="1">
    <source>
        <dbReference type="EMBL" id="VDK21547.1"/>
    </source>
</evidence>
<reference evidence="3" key="1">
    <citation type="submission" date="2017-02" db="UniProtKB">
        <authorList>
            <consortium name="WormBaseParasite"/>
        </authorList>
    </citation>
    <scope>IDENTIFICATION</scope>
</reference>